<name>A0A1F5C972_9BACT</name>
<evidence type="ECO:0000259" key="1">
    <source>
        <dbReference type="Pfam" id="PF01368"/>
    </source>
</evidence>
<organism evidence="2 3">
    <name type="scientific">Candidatus Azambacteria bacterium RIFCSPLOWO2_01_FULL_37_9</name>
    <dbReference type="NCBI Taxonomy" id="1797297"/>
    <lineage>
        <taxon>Bacteria</taxon>
        <taxon>Candidatus Azamiibacteriota</taxon>
    </lineage>
</organism>
<protein>
    <recommendedName>
        <fullName evidence="1">DDH domain-containing protein</fullName>
    </recommendedName>
</protein>
<dbReference type="Proteomes" id="UP000177947">
    <property type="component" value="Unassembled WGS sequence"/>
</dbReference>
<sequence length="343" mass="39101">MLEQLLRKSSALINKSESILIIPDQSLGTETIGATFGLALFLEALNKRVDVLISSNLSKKVSFPESGTSPKKPSSLITEIYDPRAFIIKVNTKEKPASQLKYETDKDYLKIIIDSERENFSPQDISFEYTPFGYDLIITLGIGNLKNLGDIFLKNRDFFQQIPIINIDIKPAITAENKNTINLINQGCASKSEIIYSLLKQLNSQLIDKDIANWLAFSPKKESDKIFNQAAKLIALKNFTTIKNNIFIEIPQGFLEEEVTKKTLFDLSHKISLNFFKIENIYLFLEKNKEFIVVIYVKNSNNLEKIKSWLNGTVYENCVFVKIKSPSIEEARKKIITLLNISW</sequence>
<dbReference type="InterPro" id="IPR038763">
    <property type="entry name" value="DHH_sf"/>
</dbReference>
<evidence type="ECO:0000313" key="2">
    <source>
        <dbReference type="EMBL" id="OGD39405.1"/>
    </source>
</evidence>
<gene>
    <name evidence="2" type="ORF">A2907_01745</name>
</gene>
<dbReference type="InterPro" id="IPR001667">
    <property type="entry name" value="DDH_dom"/>
</dbReference>
<accession>A0A1F5C972</accession>
<dbReference type="Gene3D" id="3.90.1640.10">
    <property type="entry name" value="inorganic pyrophosphatase (n-terminal core)"/>
    <property type="match status" value="1"/>
</dbReference>
<feature type="domain" description="DDH" evidence="1">
    <location>
        <begin position="19"/>
        <end position="216"/>
    </location>
</feature>
<evidence type="ECO:0000313" key="3">
    <source>
        <dbReference type="Proteomes" id="UP000177947"/>
    </source>
</evidence>
<proteinExistence type="predicted"/>
<dbReference type="EMBL" id="MEYQ01000008">
    <property type="protein sequence ID" value="OGD39405.1"/>
    <property type="molecule type" value="Genomic_DNA"/>
</dbReference>
<dbReference type="Pfam" id="PF01368">
    <property type="entry name" value="DHH"/>
    <property type="match status" value="1"/>
</dbReference>
<comment type="caution">
    <text evidence="2">The sequence shown here is derived from an EMBL/GenBank/DDBJ whole genome shotgun (WGS) entry which is preliminary data.</text>
</comment>
<dbReference type="SUPFAM" id="SSF64182">
    <property type="entry name" value="DHH phosphoesterases"/>
    <property type="match status" value="1"/>
</dbReference>
<dbReference type="AlphaFoldDB" id="A0A1F5C972"/>
<reference evidence="2 3" key="1">
    <citation type="journal article" date="2016" name="Nat. Commun.">
        <title>Thousands of microbial genomes shed light on interconnected biogeochemical processes in an aquifer system.</title>
        <authorList>
            <person name="Anantharaman K."/>
            <person name="Brown C.T."/>
            <person name="Hug L.A."/>
            <person name="Sharon I."/>
            <person name="Castelle C.J."/>
            <person name="Probst A.J."/>
            <person name="Thomas B.C."/>
            <person name="Singh A."/>
            <person name="Wilkins M.J."/>
            <person name="Karaoz U."/>
            <person name="Brodie E.L."/>
            <person name="Williams K.H."/>
            <person name="Hubbard S.S."/>
            <person name="Banfield J.F."/>
        </authorList>
    </citation>
    <scope>NUCLEOTIDE SEQUENCE [LARGE SCALE GENOMIC DNA]</scope>
</reference>